<evidence type="ECO:0000313" key="2">
    <source>
        <dbReference type="EMBL" id="SDW09111.1"/>
    </source>
</evidence>
<name>A0A1H2QPQ2_HALVA</name>
<gene>
    <name evidence="2" type="ORF">SAMN05443574_101325</name>
</gene>
<dbReference type="RefSeq" id="WP_004518544.1">
    <property type="nucleotide sequence ID" value="NZ_FNOF01000001.1"/>
</dbReference>
<dbReference type="STRING" id="28442.SAMN05443574_101325"/>
<dbReference type="AlphaFoldDB" id="A0A1H2QPQ2"/>
<feature type="transmembrane region" description="Helical" evidence="1">
    <location>
        <begin position="91"/>
        <end position="113"/>
    </location>
</feature>
<keyword evidence="1" id="KW-0472">Membrane</keyword>
<keyword evidence="1" id="KW-1133">Transmembrane helix</keyword>
<reference evidence="2 3" key="1">
    <citation type="submission" date="2016-10" db="EMBL/GenBank/DDBJ databases">
        <authorList>
            <person name="de Groot N.N."/>
        </authorList>
    </citation>
    <scope>NUCLEOTIDE SEQUENCE [LARGE SCALE GENOMIC DNA]</scope>
    <source>
        <strain evidence="2 3">DSM 3756</strain>
    </source>
</reference>
<feature type="transmembrane region" description="Helical" evidence="1">
    <location>
        <begin position="55"/>
        <end position="79"/>
    </location>
</feature>
<feature type="transmembrane region" description="Helical" evidence="1">
    <location>
        <begin position="157"/>
        <end position="185"/>
    </location>
</feature>
<dbReference type="EMBL" id="FNOF01000001">
    <property type="protein sequence ID" value="SDW09111.1"/>
    <property type="molecule type" value="Genomic_DNA"/>
</dbReference>
<dbReference type="Proteomes" id="UP000182573">
    <property type="component" value="Unassembled WGS sequence"/>
</dbReference>
<feature type="transmembrane region" description="Helical" evidence="1">
    <location>
        <begin position="217"/>
        <end position="242"/>
    </location>
</feature>
<organism evidence="2 3">
    <name type="scientific">Haloarcula vallismortis</name>
    <name type="common">Halobacterium vallismortis</name>
    <dbReference type="NCBI Taxonomy" id="28442"/>
    <lineage>
        <taxon>Archaea</taxon>
        <taxon>Methanobacteriati</taxon>
        <taxon>Methanobacteriota</taxon>
        <taxon>Stenosarchaea group</taxon>
        <taxon>Halobacteria</taxon>
        <taxon>Halobacteriales</taxon>
        <taxon>Haloarculaceae</taxon>
        <taxon>Haloarcula</taxon>
    </lineage>
</organism>
<evidence type="ECO:0000313" key="3">
    <source>
        <dbReference type="Proteomes" id="UP000182573"/>
    </source>
</evidence>
<keyword evidence="1" id="KW-0812">Transmembrane</keyword>
<sequence length="251" mass="26891">MSTGSHGVVGGIRIDLNRLHETWMELVYPRQRNANDTVLGTWTPDSAVGMALYRLWSALGVPVIALVYPLVLCGVVLRYQTRRIDGTVTRLGIVGVVLLSVLAWGGLAALARFEPGSINLVSGGFTAVAVAGGVATLSAALAVTFRRVGGRVTTVVLAYPFAMTAIFLPPVVAALYSTTVASVVIPASDSLSRWFLYEVLATVGVAEFFIENFDREGIAYVIIWLGISIPLGWVLGVLVTLADFVRPTERR</sequence>
<proteinExistence type="predicted"/>
<feature type="transmembrane region" description="Helical" evidence="1">
    <location>
        <begin position="125"/>
        <end position="145"/>
    </location>
</feature>
<protein>
    <submittedName>
        <fullName evidence="2">Uncharacterized protein</fullName>
    </submittedName>
</protein>
<accession>A0A1H2QPQ2</accession>
<feature type="transmembrane region" description="Helical" evidence="1">
    <location>
        <begin position="191"/>
        <end position="210"/>
    </location>
</feature>
<evidence type="ECO:0000256" key="1">
    <source>
        <dbReference type="SAM" id="Phobius"/>
    </source>
</evidence>